<evidence type="ECO:0000256" key="1">
    <source>
        <dbReference type="SAM" id="MobiDB-lite"/>
    </source>
</evidence>
<dbReference type="Pfam" id="PF10844">
    <property type="entry name" value="DUF2577"/>
    <property type="match status" value="1"/>
</dbReference>
<name>A0A229US46_9BACL</name>
<sequence>MVEGSNVSKFVQLIRHIGYNDFDRFELATVLSPPPALRIRVDHMKIDLDAADVVVAEHLTEHGRSVRFQNDPISSASADEDSGTPSPLPSGDVLLTFKSPLQAGDRVIIASANAGQTYVILDKAVRYFGT</sequence>
<reference evidence="2 3" key="1">
    <citation type="submission" date="2017-07" db="EMBL/GenBank/DDBJ databases">
        <title>Genome sequencing and assembly of Paenibacillus rigui.</title>
        <authorList>
            <person name="Mayilraj S."/>
        </authorList>
    </citation>
    <scope>NUCLEOTIDE SEQUENCE [LARGE SCALE GENOMIC DNA]</scope>
    <source>
        <strain evidence="2 3">JCM 16352</strain>
    </source>
</reference>
<feature type="region of interest" description="Disordered" evidence="1">
    <location>
        <begin position="66"/>
        <end position="91"/>
    </location>
</feature>
<evidence type="ECO:0000313" key="2">
    <source>
        <dbReference type="EMBL" id="OXM86457.1"/>
    </source>
</evidence>
<dbReference type="AlphaFoldDB" id="A0A229US46"/>
<keyword evidence="3" id="KW-1185">Reference proteome</keyword>
<organism evidence="2 3">
    <name type="scientific">Paenibacillus rigui</name>
    <dbReference type="NCBI Taxonomy" id="554312"/>
    <lineage>
        <taxon>Bacteria</taxon>
        <taxon>Bacillati</taxon>
        <taxon>Bacillota</taxon>
        <taxon>Bacilli</taxon>
        <taxon>Bacillales</taxon>
        <taxon>Paenibacillaceae</taxon>
        <taxon>Paenibacillus</taxon>
    </lineage>
</organism>
<dbReference type="RefSeq" id="WP_094014673.1">
    <property type="nucleotide sequence ID" value="NZ_NMQW01000014.1"/>
</dbReference>
<evidence type="ECO:0008006" key="4">
    <source>
        <dbReference type="Google" id="ProtNLM"/>
    </source>
</evidence>
<feature type="compositionally biased region" description="Polar residues" evidence="1">
    <location>
        <begin position="67"/>
        <end position="77"/>
    </location>
</feature>
<proteinExistence type="predicted"/>
<dbReference type="OrthoDB" id="2883419at2"/>
<dbReference type="InterPro" id="IPR022555">
    <property type="entry name" value="DUF2577"/>
</dbReference>
<protein>
    <recommendedName>
        <fullName evidence="4">DUF2577 domain-containing protein</fullName>
    </recommendedName>
</protein>
<accession>A0A229US46</accession>
<comment type="caution">
    <text evidence="2">The sequence shown here is derived from an EMBL/GenBank/DDBJ whole genome shotgun (WGS) entry which is preliminary data.</text>
</comment>
<dbReference type="EMBL" id="NMQW01000014">
    <property type="protein sequence ID" value="OXM86457.1"/>
    <property type="molecule type" value="Genomic_DNA"/>
</dbReference>
<gene>
    <name evidence="2" type="ORF">CF651_09785</name>
</gene>
<dbReference type="Proteomes" id="UP000215509">
    <property type="component" value="Unassembled WGS sequence"/>
</dbReference>
<evidence type="ECO:0000313" key="3">
    <source>
        <dbReference type="Proteomes" id="UP000215509"/>
    </source>
</evidence>